<dbReference type="OrthoDB" id="7473015at2"/>
<dbReference type="EMBL" id="FSQW01000002">
    <property type="protein sequence ID" value="SIN95818.1"/>
    <property type="molecule type" value="Genomic_DNA"/>
</dbReference>
<name>A0A1N6FKM6_9SPHN</name>
<keyword evidence="3" id="KW-1185">Reference proteome</keyword>
<evidence type="ECO:0000256" key="1">
    <source>
        <dbReference type="SAM" id="SignalP"/>
    </source>
</evidence>
<evidence type="ECO:0000313" key="2">
    <source>
        <dbReference type="EMBL" id="SIN95818.1"/>
    </source>
</evidence>
<proteinExistence type="predicted"/>
<gene>
    <name evidence="2" type="ORF">SAMN02745824_2434</name>
</gene>
<dbReference type="RefSeq" id="WP_074205464.1">
    <property type="nucleotide sequence ID" value="NZ_FSQW01000002.1"/>
</dbReference>
<dbReference type="STRING" id="1123272.SAMN02745824_2434"/>
<keyword evidence="1" id="KW-0732">Signal</keyword>
<accession>A0A1N6FKM6</accession>
<protein>
    <submittedName>
        <fullName evidence="2">Uncharacterized protein</fullName>
    </submittedName>
</protein>
<dbReference type="Proteomes" id="UP000185192">
    <property type="component" value="Unassembled WGS sequence"/>
</dbReference>
<feature type="chain" id="PRO_5009935946" evidence="1">
    <location>
        <begin position="19"/>
        <end position="160"/>
    </location>
</feature>
<reference evidence="3" key="1">
    <citation type="submission" date="2016-11" db="EMBL/GenBank/DDBJ databases">
        <authorList>
            <person name="Varghese N."/>
            <person name="Submissions S."/>
        </authorList>
    </citation>
    <scope>NUCLEOTIDE SEQUENCE [LARGE SCALE GENOMIC DNA]</scope>
    <source>
        <strain evidence="3">DSM 22363</strain>
    </source>
</reference>
<organism evidence="2 3">
    <name type="scientific">Parasphingorhabdus marina DSM 22363</name>
    <dbReference type="NCBI Taxonomy" id="1123272"/>
    <lineage>
        <taxon>Bacteria</taxon>
        <taxon>Pseudomonadati</taxon>
        <taxon>Pseudomonadota</taxon>
        <taxon>Alphaproteobacteria</taxon>
        <taxon>Sphingomonadales</taxon>
        <taxon>Sphingomonadaceae</taxon>
        <taxon>Parasphingorhabdus</taxon>
    </lineage>
</organism>
<evidence type="ECO:0000313" key="3">
    <source>
        <dbReference type="Proteomes" id="UP000185192"/>
    </source>
</evidence>
<sequence length="160" mass="16890">MFLAGAIGSVLLTGTAQAACWTPAAVDAAKVRDLQSRLMVAALRCAKSSHDLLPEYNAFVRNKKPLLKLGNGVLKNHFAKGKNRKQATRAYDRYAVSLANRYGAGSGDLSECKRMKSLAGQAATSEATLTALVDIAQMHSLTPSLPGGRCGIVMAAKGQQ</sequence>
<feature type="signal peptide" evidence="1">
    <location>
        <begin position="1"/>
        <end position="18"/>
    </location>
</feature>
<dbReference type="AlphaFoldDB" id="A0A1N6FKM6"/>